<keyword evidence="3" id="KW-1185">Reference proteome</keyword>
<organism evidence="2 3">
    <name type="scientific">Cajanus cajan</name>
    <name type="common">Pigeon pea</name>
    <name type="synonym">Cajanus indicus</name>
    <dbReference type="NCBI Taxonomy" id="3821"/>
    <lineage>
        <taxon>Eukaryota</taxon>
        <taxon>Viridiplantae</taxon>
        <taxon>Streptophyta</taxon>
        <taxon>Embryophyta</taxon>
        <taxon>Tracheophyta</taxon>
        <taxon>Spermatophyta</taxon>
        <taxon>Magnoliopsida</taxon>
        <taxon>eudicotyledons</taxon>
        <taxon>Gunneridae</taxon>
        <taxon>Pentapetalae</taxon>
        <taxon>rosids</taxon>
        <taxon>fabids</taxon>
        <taxon>Fabales</taxon>
        <taxon>Fabaceae</taxon>
        <taxon>Papilionoideae</taxon>
        <taxon>50 kb inversion clade</taxon>
        <taxon>NPAAA clade</taxon>
        <taxon>indigoferoid/millettioid clade</taxon>
        <taxon>Phaseoleae</taxon>
        <taxon>Cajanus</taxon>
    </lineage>
</organism>
<proteinExistence type="predicted"/>
<evidence type="ECO:0000313" key="2">
    <source>
        <dbReference type="EMBL" id="KYP56684.1"/>
    </source>
</evidence>
<feature type="compositionally biased region" description="Polar residues" evidence="1">
    <location>
        <begin position="1"/>
        <end position="12"/>
    </location>
</feature>
<protein>
    <submittedName>
        <fullName evidence="2">Transposon TX1 uncharacterized</fullName>
    </submittedName>
</protein>
<gene>
    <name evidence="2" type="ORF">KK1_002929</name>
</gene>
<sequence length="310" mass="34658">MEKQQKVAQNKVASKPLDSHVKGTNGKQGSRFGVLYGMDNASTSGLLESEKALIPSKGHKVERSISKRCIDSITSIKNLYTNGIEKTGMSNITKQQQSRDMCAKQSLMEDQVIGTQGGTRSDIGGVYGSPRQQQRKAIWKRIEDLSDALDKPWVVISDFNAYLHPGEKKGGNRSIASSMTQFQDCLDRNWLKFGDRNTRFFHTRNAIKCFQKDDGSLVESQQNLMLHIKSFYENLFQDEMGVVDWPIRGNFPHLTVGQLATIQEVPTVQEIKTVIFNMGGLKAPGPDGLHPIFFQSQWDTIGASTCNRVI</sequence>
<dbReference type="InterPro" id="IPR036691">
    <property type="entry name" value="Endo/exonu/phosph_ase_sf"/>
</dbReference>
<accession>A0A151SPC4</accession>
<evidence type="ECO:0000313" key="3">
    <source>
        <dbReference type="Proteomes" id="UP000075243"/>
    </source>
</evidence>
<reference evidence="2 3" key="1">
    <citation type="journal article" date="2012" name="Nat. Biotechnol.">
        <title>Draft genome sequence of pigeonpea (Cajanus cajan), an orphan legume crop of resource-poor farmers.</title>
        <authorList>
            <person name="Varshney R.K."/>
            <person name="Chen W."/>
            <person name="Li Y."/>
            <person name="Bharti A.K."/>
            <person name="Saxena R.K."/>
            <person name="Schlueter J.A."/>
            <person name="Donoghue M.T."/>
            <person name="Azam S."/>
            <person name="Fan G."/>
            <person name="Whaley A.M."/>
            <person name="Farmer A.D."/>
            <person name="Sheridan J."/>
            <person name="Iwata A."/>
            <person name="Tuteja R."/>
            <person name="Penmetsa R.V."/>
            <person name="Wu W."/>
            <person name="Upadhyaya H.D."/>
            <person name="Yang S.P."/>
            <person name="Shah T."/>
            <person name="Saxena K.B."/>
            <person name="Michael T."/>
            <person name="McCombie W.R."/>
            <person name="Yang B."/>
            <person name="Zhang G."/>
            <person name="Yang H."/>
            <person name="Wang J."/>
            <person name="Spillane C."/>
            <person name="Cook D.R."/>
            <person name="May G.D."/>
            <person name="Xu X."/>
            <person name="Jackson S.A."/>
        </authorList>
    </citation>
    <scope>NUCLEOTIDE SEQUENCE [LARGE SCALE GENOMIC DNA]</scope>
    <source>
        <strain evidence="3">cv. Asha</strain>
    </source>
</reference>
<name>A0A151SPC4_CAJCA</name>
<dbReference type="Gramene" id="C.cajan_02861.t">
    <property type="protein sequence ID" value="C.cajan_02861.t"/>
    <property type="gene ID" value="C.cajan_02861"/>
</dbReference>
<feature type="region of interest" description="Disordered" evidence="1">
    <location>
        <begin position="1"/>
        <end position="30"/>
    </location>
</feature>
<dbReference type="EMBL" id="CM003613">
    <property type="protein sequence ID" value="KYP56684.1"/>
    <property type="molecule type" value="Genomic_DNA"/>
</dbReference>
<evidence type="ECO:0000256" key="1">
    <source>
        <dbReference type="SAM" id="MobiDB-lite"/>
    </source>
</evidence>
<dbReference type="AlphaFoldDB" id="A0A151SPC4"/>
<dbReference type="Proteomes" id="UP000075243">
    <property type="component" value="Chromosome 11"/>
</dbReference>
<dbReference type="Gene3D" id="3.60.10.10">
    <property type="entry name" value="Endonuclease/exonuclease/phosphatase"/>
    <property type="match status" value="1"/>
</dbReference>